<dbReference type="InterPro" id="IPR013833">
    <property type="entry name" value="Cyt_c_oxidase_su3_a-hlx"/>
</dbReference>
<organism evidence="8 9">
    <name type="scientific">Tectimicrobiota bacterium</name>
    <dbReference type="NCBI Taxonomy" id="2528274"/>
    <lineage>
        <taxon>Bacteria</taxon>
        <taxon>Pseudomonadati</taxon>
        <taxon>Nitrospinota/Tectimicrobiota group</taxon>
        <taxon>Candidatus Tectimicrobiota</taxon>
    </lineage>
</organism>
<dbReference type="PROSITE" id="PS50253">
    <property type="entry name" value="COX3"/>
    <property type="match status" value="1"/>
</dbReference>
<comment type="caution">
    <text evidence="8">The sequence shown here is derived from an EMBL/GenBank/DDBJ whole genome shotgun (WGS) entry which is preliminary data.</text>
</comment>
<evidence type="ECO:0000313" key="8">
    <source>
        <dbReference type="EMBL" id="MBM3226345.1"/>
    </source>
</evidence>
<dbReference type="InterPro" id="IPR000298">
    <property type="entry name" value="Cyt_c_oxidase-like_su3"/>
</dbReference>
<keyword evidence="4 6" id="KW-0472">Membrane</keyword>
<evidence type="ECO:0000256" key="3">
    <source>
        <dbReference type="ARBA" id="ARBA00022989"/>
    </source>
</evidence>
<sequence>VYGATFYTLIGCHALHVCGAVFWLFMIWLRAQRQQYTATRRTGVVLCSMYWYYVVGLWPVLYWLVYLL</sequence>
<dbReference type="EMBL" id="VGLS01000876">
    <property type="protein sequence ID" value="MBM3226345.1"/>
    <property type="molecule type" value="Genomic_DNA"/>
</dbReference>
<evidence type="ECO:0000256" key="5">
    <source>
        <dbReference type="RuleBase" id="RU003376"/>
    </source>
</evidence>
<accession>A0A937W6Z5</accession>
<protein>
    <recommendedName>
        <fullName evidence="7">Heme-copper oxidase subunit III family profile domain-containing protein</fullName>
    </recommendedName>
</protein>
<feature type="transmembrane region" description="Helical" evidence="6">
    <location>
        <begin position="6"/>
        <end position="29"/>
    </location>
</feature>
<evidence type="ECO:0000259" key="7">
    <source>
        <dbReference type="PROSITE" id="PS50253"/>
    </source>
</evidence>
<reference evidence="8" key="1">
    <citation type="submission" date="2019-03" db="EMBL/GenBank/DDBJ databases">
        <title>Lake Tanganyika Metagenome-Assembled Genomes (MAGs).</title>
        <authorList>
            <person name="Tran P."/>
        </authorList>
    </citation>
    <scope>NUCLEOTIDE SEQUENCE</scope>
    <source>
        <strain evidence="8">K_DeepCast_65m_m2_066</strain>
    </source>
</reference>
<dbReference type="Proteomes" id="UP000712673">
    <property type="component" value="Unassembled WGS sequence"/>
</dbReference>
<evidence type="ECO:0000256" key="4">
    <source>
        <dbReference type="ARBA" id="ARBA00023136"/>
    </source>
</evidence>
<comment type="similarity">
    <text evidence="5">Belongs to the cytochrome c oxidase subunit 3 family.</text>
</comment>
<dbReference type="GO" id="GO:0022904">
    <property type="term" value="P:respiratory electron transport chain"/>
    <property type="evidence" value="ECO:0007669"/>
    <property type="project" value="InterPro"/>
</dbReference>
<dbReference type="InterPro" id="IPR035973">
    <property type="entry name" value="Cyt_c_oxidase_su3-like_sf"/>
</dbReference>
<evidence type="ECO:0000256" key="1">
    <source>
        <dbReference type="ARBA" id="ARBA00004141"/>
    </source>
</evidence>
<evidence type="ECO:0000256" key="2">
    <source>
        <dbReference type="ARBA" id="ARBA00022692"/>
    </source>
</evidence>
<dbReference type="Pfam" id="PF00510">
    <property type="entry name" value="COX3"/>
    <property type="match status" value="1"/>
</dbReference>
<name>A0A937W6Z5_UNCTE</name>
<gene>
    <name evidence="8" type="ORF">FJZ47_21490</name>
</gene>
<dbReference type="Gene3D" id="1.20.120.80">
    <property type="entry name" value="Cytochrome c oxidase, subunit III, four-helix bundle"/>
    <property type="match status" value="1"/>
</dbReference>
<dbReference type="AlphaFoldDB" id="A0A937W6Z5"/>
<evidence type="ECO:0000313" key="9">
    <source>
        <dbReference type="Proteomes" id="UP000712673"/>
    </source>
</evidence>
<dbReference type="GO" id="GO:0004129">
    <property type="term" value="F:cytochrome-c oxidase activity"/>
    <property type="evidence" value="ECO:0007669"/>
    <property type="project" value="InterPro"/>
</dbReference>
<proteinExistence type="inferred from homology"/>
<feature type="non-terminal residue" evidence="8">
    <location>
        <position position="1"/>
    </location>
</feature>
<comment type="subcellular location">
    <subcellularLocation>
        <location evidence="5">Cell membrane</location>
        <topology evidence="5">Multi-pass membrane protein</topology>
    </subcellularLocation>
    <subcellularLocation>
        <location evidence="1">Membrane</location>
        <topology evidence="1">Multi-pass membrane protein</topology>
    </subcellularLocation>
</comment>
<dbReference type="SUPFAM" id="SSF81452">
    <property type="entry name" value="Cytochrome c oxidase subunit III-like"/>
    <property type="match status" value="1"/>
</dbReference>
<feature type="domain" description="Heme-copper oxidase subunit III family profile" evidence="7">
    <location>
        <begin position="1"/>
        <end position="68"/>
    </location>
</feature>
<feature type="transmembrane region" description="Helical" evidence="6">
    <location>
        <begin position="50"/>
        <end position="67"/>
    </location>
</feature>
<evidence type="ECO:0000256" key="6">
    <source>
        <dbReference type="SAM" id="Phobius"/>
    </source>
</evidence>
<dbReference type="GO" id="GO:0005886">
    <property type="term" value="C:plasma membrane"/>
    <property type="evidence" value="ECO:0007669"/>
    <property type="project" value="UniProtKB-SubCell"/>
</dbReference>
<keyword evidence="3 6" id="KW-1133">Transmembrane helix</keyword>
<keyword evidence="2 5" id="KW-0812">Transmembrane</keyword>